<accession>A0A077ZME5</accession>
<dbReference type="Proteomes" id="UP000030665">
    <property type="component" value="Unassembled WGS sequence"/>
</dbReference>
<dbReference type="EMBL" id="HG807562">
    <property type="protein sequence ID" value="CDW60929.1"/>
    <property type="molecule type" value="Genomic_DNA"/>
</dbReference>
<evidence type="ECO:0000313" key="2">
    <source>
        <dbReference type="Proteomes" id="UP000030665"/>
    </source>
</evidence>
<name>A0A077ZME5_TRITR</name>
<proteinExistence type="predicted"/>
<dbReference type="Pfam" id="PF05973">
    <property type="entry name" value="Gp49"/>
    <property type="match status" value="1"/>
</dbReference>
<dbReference type="AlphaFoldDB" id="A0A077ZME5"/>
<protein>
    <submittedName>
        <fullName evidence="1">Gp49 domain containing protein</fullName>
    </submittedName>
</protein>
<evidence type="ECO:0000313" key="1">
    <source>
        <dbReference type="EMBL" id="CDW60929.1"/>
    </source>
</evidence>
<reference evidence="1" key="2">
    <citation type="submission" date="2014-03" db="EMBL/GenBank/DDBJ databases">
        <title>The whipworm genome and dual-species transcriptomics of an intimate host-pathogen interaction.</title>
        <authorList>
            <person name="Foth B.J."/>
            <person name="Tsai I.J."/>
            <person name="Reid A.J."/>
            <person name="Bancroft A.J."/>
            <person name="Nichol S."/>
            <person name="Tracey A."/>
            <person name="Holroyd N."/>
            <person name="Cotton J.A."/>
            <person name="Stanley E.J."/>
            <person name="Zarowiecki M."/>
            <person name="Liu J.Z."/>
            <person name="Huckvale T."/>
            <person name="Cooper P.J."/>
            <person name="Grencis R.K."/>
            <person name="Berriman M."/>
        </authorList>
    </citation>
    <scope>NUCLEOTIDE SEQUENCE [LARGE SCALE GENOMIC DNA]</scope>
</reference>
<gene>
    <name evidence="1" type="ORF">TTRE_0000933301</name>
</gene>
<reference evidence="1" key="1">
    <citation type="submission" date="2014-01" db="EMBL/GenBank/DDBJ databases">
        <authorList>
            <person name="Aslett M."/>
        </authorList>
    </citation>
    <scope>NUCLEOTIDE SEQUENCE</scope>
</reference>
<sequence>MFNVITHPAALDELLELPDNLRGRMTRLIERLEQEGNKMKMPHSRVIGGGLFELRVGDKNIARTLYAYATGNEIYLLHAFVKKTQKTPTKAIEIARMRLKEMN</sequence>
<keyword evidence="2" id="KW-1185">Reference proteome</keyword>
<dbReference type="InterPro" id="IPR009241">
    <property type="entry name" value="HigB-like"/>
</dbReference>
<organism evidence="1 2">
    <name type="scientific">Trichuris trichiura</name>
    <name type="common">Whipworm</name>
    <name type="synonym">Trichocephalus trichiurus</name>
    <dbReference type="NCBI Taxonomy" id="36087"/>
    <lineage>
        <taxon>Eukaryota</taxon>
        <taxon>Metazoa</taxon>
        <taxon>Ecdysozoa</taxon>
        <taxon>Nematoda</taxon>
        <taxon>Enoplea</taxon>
        <taxon>Dorylaimia</taxon>
        <taxon>Trichinellida</taxon>
        <taxon>Trichuridae</taxon>
        <taxon>Trichuris</taxon>
    </lineage>
</organism>